<protein>
    <submittedName>
        <fullName evidence="1">Uncharacterized protein</fullName>
    </submittedName>
</protein>
<dbReference type="EMBL" id="JALJOQ010000048">
    <property type="protein sequence ID" value="KAK9804659.1"/>
    <property type="molecule type" value="Genomic_DNA"/>
</dbReference>
<dbReference type="Proteomes" id="UP001465755">
    <property type="component" value="Unassembled WGS sequence"/>
</dbReference>
<gene>
    <name evidence="1" type="ORF">WJX73_006274</name>
</gene>
<accession>A0AAW1PA51</accession>
<reference evidence="1 2" key="1">
    <citation type="journal article" date="2024" name="Nat. Commun.">
        <title>Phylogenomics reveals the evolutionary origins of lichenization in chlorophyte algae.</title>
        <authorList>
            <person name="Puginier C."/>
            <person name="Libourel C."/>
            <person name="Otte J."/>
            <person name="Skaloud P."/>
            <person name="Haon M."/>
            <person name="Grisel S."/>
            <person name="Petersen M."/>
            <person name="Berrin J.G."/>
            <person name="Delaux P.M."/>
            <person name="Dal Grande F."/>
            <person name="Keller J."/>
        </authorList>
    </citation>
    <scope>NUCLEOTIDE SEQUENCE [LARGE SCALE GENOMIC DNA]</scope>
    <source>
        <strain evidence="1 2">SAG 2036</strain>
    </source>
</reference>
<comment type="caution">
    <text evidence="1">The sequence shown here is derived from an EMBL/GenBank/DDBJ whole genome shotgun (WGS) entry which is preliminary data.</text>
</comment>
<proteinExistence type="predicted"/>
<sequence>MPARGEVLPIAGRAAEPEGQRARYSQVHSLLLELQTALGHSRLPRYLQGLCTEVLANHAGQHGWFEGDLIGNLKEMHGAAYRLSEQLKDTSLSPVAQARVQAEARAAVVAARSAFTATRKFDSSMIGRSTVAAIRHNAACPPHSVYHAHRDILADACLTPGQHAAMAQAGIALFCRLQELQARRRRLLQDLLGVLSDSNAGQSSGATAMNHSYAEPGAILQSAQLPACSDHA</sequence>
<organism evidence="1 2">
    <name type="scientific">Symbiochloris irregularis</name>
    <dbReference type="NCBI Taxonomy" id="706552"/>
    <lineage>
        <taxon>Eukaryota</taxon>
        <taxon>Viridiplantae</taxon>
        <taxon>Chlorophyta</taxon>
        <taxon>core chlorophytes</taxon>
        <taxon>Trebouxiophyceae</taxon>
        <taxon>Trebouxiales</taxon>
        <taxon>Trebouxiaceae</taxon>
        <taxon>Symbiochloris</taxon>
    </lineage>
</organism>
<evidence type="ECO:0000313" key="2">
    <source>
        <dbReference type="Proteomes" id="UP001465755"/>
    </source>
</evidence>
<evidence type="ECO:0000313" key="1">
    <source>
        <dbReference type="EMBL" id="KAK9804659.1"/>
    </source>
</evidence>
<name>A0AAW1PA51_9CHLO</name>
<keyword evidence="2" id="KW-1185">Reference proteome</keyword>
<dbReference type="AlphaFoldDB" id="A0AAW1PA51"/>